<dbReference type="PROSITE" id="PS50850">
    <property type="entry name" value="MFS"/>
    <property type="match status" value="1"/>
</dbReference>
<dbReference type="Gene3D" id="1.20.1250.20">
    <property type="entry name" value="MFS general substrate transporter like domains"/>
    <property type="match status" value="1"/>
</dbReference>
<feature type="transmembrane region" description="Helical" evidence="4">
    <location>
        <begin position="221"/>
        <end position="243"/>
    </location>
</feature>
<feature type="transmembrane region" description="Helical" evidence="4">
    <location>
        <begin position="372"/>
        <end position="389"/>
    </location>
</feature>
<evidence type="ECO:0000256" key="3">
    <source>
        <dbReference type="ARBA" id="ARBA00023136"/>
    </source>
</evidence>
<keyword evidence="1 4" id="KW-0812">Transmembrane</keyword>
<feature type="transmembrane region" description="Helical" evidence="4">
    <location>
        <begin position="12"/>
        <end position="33"/>
    </location>
</feature>
<evidence type="ECO:0000259" key="5">
    <source>
        <dbReference type="PROSITE" id="PS50850"/>
    </source>
</evidence>
<feature type="domain" description="Major facilitator superfamily (MFS) profile" evidence="5">
    <location>
        <begin position="1"/>
        <end position="395"/>
    </location>
</feature>
<feature type="transmembrane region" description="Helical" evidence="4">
    <location>
        <begin position="45"/>
        <end position="65"/>
    </location>
</feature>
<feature type="transmembrane region" description="Helical" evidence="4">
    <location>
        <begin position="77"/>
        <end position="100"/>
    </location>
</feature>
<dbReference type="SUPFAM" id="SSF103473">
    <property type="entry name" value="MFS general substrate transporter"/>
    <property type="match status" value="1"/>
</dbReference>
<dbReference type="InterPro" id="IPR036259">
    <property type="entry name" value="MFS_trans_sf"/>
</dbReference>
<sequence>MTNAQVAPAFDLRPLLFAHMACTIAMMAFVSLIGPIAHVLQLAPWQAGAAMTVSGVIWMLLARPWGRASDRYGRRRILLLGASGFTVAYWALCLFIDGALRWLPPASIAFAGMMLGRGAIGAFYAALPVGSNALIADNVEPRQRAKAMASLGAANAVGLVLGPALAALLARFSLSLPMYALAILPLLAVLVLRSKLQRQELHLAQPPRPVHLNDPRLRRPLVVAFVAMLCVSLAQITVGFFALDRLGLGPGAAAQAAGVALTMVGVALIFSQLLVRKLNWPPLRMIRVGASVGALGFLISAFANSATLLALGFFVCAGGMGWIFPAFTALAANAVDASEQGATAGSIGAAQGLGVVIGPLAGTLIYSLDARLPYLVAGGLLLLIGLWSTSRPAAV</sequence>
<name>A0ABU7HSY8_9PSED</name>
<evidence type="ECO:0000256" key="2">
    <source>
        <dbReference type="ARBA" id="ARBA00022989"/>
    </source>
</evidence>
<protein>
    <submittedName>
        <fullName evidence="6">MFS transporter</fullName>
    </submittedName>
</protein>
<reference evidence="6 7" key="1">
    <citation type="submission" date="2024-01" db="EMBL/GenBank/DDBJ databases">
        <title>Unpublished Manusciprt.</title>
        <authorList>
            <person name="Duman M."/>
            <person name="Valdes E.G."/>
            <person name="Ajmi N."/>
            <person name="Altun S."/>
            <person name="Saticioglu I.B."/>
        </authorList>
    </citation>
    <scope>NUCLEOTIDE SEQUENCE [LARGE SCALE GENOMIC DNA]</scope>
    <source>
        <strain evidence="6 7">148P</strain>
    </source>
</reference>
<feature type="transmembrane region" description="Helical" evidence="4">
    <location>
        <begin position="148"/>
        <end position="170"/>
    </location>
</feature>
<comment type="caution">
    <text evidence="6">The sequence shown here is derived from an EMBL/GenBank/DDBJ whole genome shotgun (WGS) entry which is preliminary data.</text>
</comment>
<keyword evidence="3 4" id="KW-0472">Membrane</keyword>
<feature type="transmembrane region" description="Helical" evidence="4">
    <location>
        <begin position="309"/>
        <end position="332"/>
    </location>
</feature>
<feature type="transmembrane region" description="Helical" evidence="4">
    <location>
        <begin position="176"/>
        <end position="192"/>
    </location>
</feature>
<feature type="transmembrane region" description="Helical" evidence="4">
    <location>
        <begin position="286"/>
        <end position="303"/>
    </location>
</feature>
<gene>
    <name evidence="6" type="ORF">V0R50_15605</name>
</gene>
<dbReference type="Pfam" id="PF07690">
    <property type="entry name" value="MFS_1"/>
    <property type="match status" value="1"/>
</dbReference>
<organism evidence="6 7">
    <name type="scientific">Pseudomonas ulcerans</name>
    <dbReference type="NCBI Taxonomy" id="3115852"/>
    <lineage>
        <taxon>Bacteria</taxon>
        <taxon>Pseudomonadati</taxon>
        <taxon>Pseudomonadota</taxon>
        <taxon>Gammaproteobacteria</taxon>
        <taxon>Pseudomonadales</taxon>
        <taxon>Pseudomonadaceae</taxon>
        <taxon>Pseudomonas</taxon>
    </lineage>
</organism>
<dbReference type="Proteomes" id="UP001335100">
    <property type="component" value="Unassembled WGS sequence"/>
</dbReference>
<evidence type="ECO:0000313" key="7">
    <source>
        <dbReference type="Proteomes" id="UP001335100"/>
    </source>
</evidence>
<evidence type="ECO:0000256" key="4">
    <source>
        <dbReference type="SAM" id="Phobius"/>
    </source>
</evidence>
<evidence type="ECO:0000256" key="1">
    <source>
        <dbReference type="ARBA" id="ARBA00022692"/>
    </source>
</evidence>
<dbReference type="InterPro" id="IPR011701">
    <property type="entry name" value="MFS"/>
</dbReference>
<feature type="transmembrane region" description="Helical" evidence="4">
    <location>
        <begin position="106"/>
        <end position="127"/>
    </location>
</feature>
<dbReference type="EMBL" id="JAZDQJ010000016">
    <property type="protein sequence ID" value="MEE1934654.1"/>
    <property type="molecule type" value="Genomic_DNA"/>
</dbReference>
<dbReference type="RefSeq" id="WP_330075415.1">
    <property type="nucleotide sequence ID" value="NZ_JAZDQJ010000016.1"/>
</dbReference>
<evidence type="ECO:0000313" key="6">
    <source>
        <dbReference type="EMBL" id="MEE1934654.1"/>
    </source>
</evidence>
<keyword evidence="7" id="KW-1185">Reference proteome</keyword>
<proteinExistence type="predicted"/>
<dbReference type="InterPro" id="IPR020846">
    <property type="entry name" value="MFS_dom"/>
</dbReference>
<dbReference type="PANTHER" id="PTHR23546">
    <property type="entry name" value="TRANSPORT PROTEIN"/>
    <property type="match status" value="1"/>
</dbReference>
<dbReference type="PANTHER" id="PTHR23546:SF1">
    <property type="entry name" value="MEMBRANE PROTEIN"/>
    <property type="match status" value="1"/>
</dbReference>
<accession>A0ABU7HSY8</accession>
<feature type="transmembrane region" description="Helical" evidence="4">
    <location>
        <begin position="344"/>
        <end position="366"/>
    </location>
</feature>
<feature type="transmembrane region" description="Helical" evidence="4">
    <location>
        <begin position="255"/>
        <end position="274"/>
    </location>
</feature>
<keyword evidence="2 4" id="KW-1133">Transmembrane helix</keyword>